<sequence length="101" mass="11148">MQYVTISCCELSLDLDLFHSAGANHYCINENGKEKTFHSNVLKKYIIRDAASDESQTEDGPMSAASLAIVEDNEAVNNDCDNYGCEISQELGGWGKVARRQ</sequence>
<evidence type="ECO:0000313" key="2">
    <source>
        <dbReference type="Proteomes" id="UP000735302"/>
    </source>
</evidence>
<evidence type="ECO:0000313" key="1">
    <source>
        <dbReference type="EMBL" id="GFO28551.1"/>
    </source>
</evidence>
<comment type="caution">
    <text evidence="1">The sequence shown here is derived from an EMBL/GenBank/DDBJ whole genome shotgun (WGS) entry which is preliminary data.</text>
</comment>
<dbReference type="EMBL" id="BLXT01006043">
    <property type="protein sequence ID" value="GFO28551.1"/>
    <property type="molecule type" value="Genomic_DNA"/>
</dbReference>
<dbReference type="AlphaFoldDB" id="A0AAV4C770"/>
<gene>
    <name evidence="1" type="ORF">PoB_005505600</name>
</gene>
<proteinExistence type="predicted"/>
<protein>
    <submittedName>
        <fullName evidence="1">Uncharacterized protein</fullName>
    </submittedName>
</protein>
<keyword evidence="2" id="KW-1185">Reference proteome</keyword>
<name>A0AAV4C770_9GAST</name>
<dbReference type="Proteomes" id="UP000735302">
    <property type="component" value="Unassembled WGS sequence"/>
</dbReference>
<reference evidence="1 2" key="1">
    <citation type="journal article" date="2021" name="Elife">
        <title>Chloroplast acquisition without the gene transfer in kleptoplastic sea slugs, Plakobranchus ocellatus.</title>
        <authorList>
            <person name="Maeda T."/>
            <person name="Takahashi S."/>
            <person name="Yoshida T."/>
            <person name="Shimamura S."/>
            <person name="Takaki Y."/>
            <person name="Nagai Y."/>
            <person name="Toyoda A."/>
            <person name="Suzuki Y."/>
            <person name="Arimoto A."/>
            <person name="Ishii H."/>
            <person name="Satoh N."/>
            <person name="Nishiyama T."/>
            <person name="Hasebe M."/>
            <person name="Maruyama T."/>
            <person name="Minagawa J."/>
            <person name="Obokata J."/>
            <person name="Shigenobu S."/>
        </authorList>
    </citation>
    <scope>NUCLEOTIDE SEQUENCE [LARGE SCALE GENOMIC DNA]</scope>
</reference>
<accession>A0AAV4C770</accession>
<organism evidence="1 2">
    <name type="scientific">Plakobranchus ocellatus</name>
    <dbReference type="NCBI Taxonomy" id="259542"/>
    <lineage>
        <taxon>Eukaryota</taxon>
        <taxon>Metazoa</taxon>
        <taxon>Spiralia</taxon>
        <taxon>Lophotrochozoa</taxon>
        <taxon>Mollusca</taxon>
        <taxon>Gastropoda</taxon>
        <taxon>Heterobranchia</taxon>
        <taxon>Euthyneura</taxon>
        <taxon>Panpulmonata</taxon>
        <taxon>Sacoglossa</taxon>
        <taxon>Placobranchoidea</taxon>
        <taxon>Plakobranchidae</taxon>
        <taxon>Plakobranchus</taxon>
    </lineage>
</organism>